<protein>
    <submittedName>
        <fullName evidence="2">Uncharacterized protein</fullName>
    </submittedName>
</protein>
<sequence>MFIYLIGIISYSGRSLKIMHEGWENILNVATEMEMEHAFNSCLVDVCNLFLEVLIELFCTNGVVVVWSCEEVEGGKDTK</sequence>
<dbReference type="AlphaFoldDB" id="A0A915KC01"/>
<proteinExistence type="predicted"/>
<keyword evidence="1" id="KW-1185">Reference proteome</keyword>
<reference evidence="2" key="1">
    <citation type="submission" date="2022-11" db="UniProtKB">
        <authorList>
            <consortium name="WormBaseParasite"/>
        </authorList>
    </citation>
    <scope>IDENTIFICATION</scope>
</reference>
<dbReference type="WBParaSite" id="nRc.2.0.1.t36237-RA">
    <property type="protein sequence ID" value="nRc.2.0.1.t36237-RA"/>
    <property type="gene ID" value="nRc.2.0.1.g36237"/>
</dbReference>
<organism evidence="1 2">
    <name type="scientific">Romanomermis culicivorax</name>
    <name type="common">Nematode worm</name>
    <dbReference type="NCBI Taxonomy" id="13658"/>
    <lineage>
        <taxon>Eukaryota</taxon>
        <taxon>Metazoa</taxon>
        <taxon>Ecdysozoa</taxon>
        <taxon>Nematoda</taxon>
        <taxon>Enoplea</taxon>
        <taxon>Dorylaimia</taxon>
        <taxon>Mermithida</taxon>
        <taxon>Mermithoidea</taxon>
        <taxon>Mermithidae</taxon>
        <taxon>Romanomermis</taxon>
    </lineage>
</organism>
<evidence type="ECO:0000313" key="2">
    <source>
        <dbReference type="WBParaSite" id="nRc.2.0.1.t36237-RA"/>
    </source>
</evidence>
<evidence type="ECO:0000313" key="1">
    <source>
        <dbReference type="Proteomes" id="UP000887565"/>
    </source>
</evidence>
<dbReference type="Proteomes" id="UP000887565">
    <property type="component" value="Unplaced"/>
</dbReference>
<name>A0A915KC01_ROMCU</name>
<accession>A0A915KC01</accession>